<dbReference type="Pfam" id="PF05019">
    <property type="entry name" value="Coq4"/>
    <property type="match status" value="1"/>
</dbReference>
<feature type="binding site" evidence="7">
    <location>
        <position position="147"/>
    </location>
    <ligand>
        <name>Zn(2+)</name>
        <dbReference type="ChEBI" id="CHEBI:29105"/>
    </ligand>
</feature>
<evidence type="ECO:0000256" key="2">
    <source>
        <dbReference type="ARBA" id="ARBA00022792"/>
    </source>
</evidence>
<keyword evidence="2 7" id="KW-0999">Mitochondrion inner membrane</keyword>
<evidence type="ECO:0000313" key="8">
    <source>
        <dbReference type="EMBL" id="ACO14575.1"/>
    </source>
</evidence>
<comment type="subunit">
    <text evidence="7">Component of a multi-subunit COQ enzyme complex.</text>
</comment>
<keyword evidence="5 7" id="KW-0472">Membrane</keyword>
<keyword evidence="1 7" id="KW-0831">Ubiquinone biosynthesis</keyword>
<dbReference type="InterPro" id="IPR007715">
    <property type="entry name" value="Coq4"/>
</dbReference>
<comment type="catalytic activity">
    <reaction evidence="7">
        <text>a 4-hydroxy-3-methoxy-5-(all-trans-polyprenyl)benzoate + H(+) = a 2-methoxy-6-(all-trans-polyprenyl)phenol + CO2</text>
        <dbReference type="Rhea" id="RHEA:81179"/>
        <dbReference type="Rhea" id="RHEA-COMP:9551"/>
        <dbReference type="Rhea" id="RHEA-COMP:10931"/>
        <dbReference type="ChEBI" id="CHEBI:15378"/>
        <dbReference type="ChEBI" id="CHEBI:16526"/>
        <dbReference type="ChEBI" id="CHEBI:62731"/>
        <dbReference type="ChEBI" id="CHEBI:84443"/>
        <dbReference type="EC" id="4.1.1.130"/>
    </reaction>
</comment>
<protein>
    <recommendedName>
        <fullName evidence="7">Ubiquinone biosynthesis protein COQ4 homolog, mitochondrial</fullName>
    </recommendedName>
    <alternativeName>
        <fullName evidence="7">4-hydroxy-3-methoxy-5-polyprenylbenzoate decarboxylase</fullName>
        <ecNumber evidence="7">4.1.1.130</ecNumber>
    </alternativeName>
    <alternativeName>
        <fullName evidence="7">Coenzyme Q biosynthesis protein 4 homolog</fullName>
    </alternativeName>
</protein>
<dbReference type="GO" id="GO:0031314">
    <property type="term" value="C:extrinsic component of mitochondrial inner membrane"/>
    <property type="evidence" value="ECO:0007669"/>
    <property type="project" value="UniProtKB-UniRule"/>
</dbReference>
<sequence>MSLLYKGHIPTNRLQKNILAIGSGLAALSNPWRADSVAVTSEVWGMRSLKTLRANMKVLPEGLKVLEERPLINSKTVDFEQLLSLPPSTLGYNYAKYNLKWRISPDTRAPVRFVDEDEELAYIILRYRQIHDILHAVLSMPTNMVGEVAVKWIEGQQTRLPMCISGGLLGPLRFTKKQAEQYEKLLPWITQTGSEARLFMAVYFEKRWEQDLKDFREEMRVQPPPSFT</sequence>
<comment type="subcellular location">
    <subcellularLocation>
        <location evidence="7">Mitochondrion inner membrane</location>
        <topology evidence="7">Peripheral membrane protein</topology>
        <orientation evidence="7">Matrix side</orientation>
    </subcellularLocation>
</comment>
<dbReference type="GO" id="GO:0120539">
    <property type="term" value="F:4-hydroxy-3-methoxy-5-polyprenylbenzoate decarboxylase activity"/>
    <property type="evidence" value="ECO:0007669"/>
    <property type="project" value="UniProtKB-EC"/>
</dbReference>
<feature type="binding site" evidence="7">
    <location>
        <position position="132"/>
    </location>
    <ligand>
        <name>Zn(2+)</name>
        <dbReference type="ChEBI" id="CHEBI:29105"/>
    </ligand>
</feature>
<evidence type="ECO:0000256" key="6">
    <source>
        <dbReference type="ARBA" id="ARBA00023239"/>
    </source>
</evidence>
<organism evidence="8">
    <name type="scientific">Caligus clemensi</name>
    <name type="common">Sea louse</name>
    <dbReference type="NCBI Taxonomy" id="344056"/>
    <lineage>
        <taxon>Eukaryota</taxon>
        <taxon>Metazoa</taxon>
        <taxon>Ecdysozoa</taxon>
        <taxon>Arthropoda</taxon>
        <taxon>Crustacea</taxon>
        <taxon>Multicrustacea</taxon>
        <taxon>Hexanauplia</taxon>
        <taxon>Copepoda</taxon>
        <taxon>Siphonostomatoida</taxon>
        <taxon>Caligidae</taxon>
        <taxon>Caligus</taxon>
    </lineage>
</organism>
<dbReference type="HAMAP" id="MF_03111">
    <property type="entry name" value="Coq4"/>
    <property type="match status" value="1"/>
</dbReference>
<dbReference type="EMBL" id="BT080151">
    <property type="protein sequence ID" value="ACO14575.1"/>
    <property type="molecule type" value="mRNA"/>
</dbReference>
<keyword evidence="3 7" id="KW-0862">Zinc</keyword>
<evidence type="ECO:0000256" key="1">
    <source>
        <dbReference type="ARBA" id="ARBA00022688"/>
    </source>
</evidence>
<evidence type="ECO:0000256" key="5">
    <source>
        <dbReference type="ARBA" id="ARBA00023136"/>
    </source>
</evidence>
<keyword evidence="8" id="KW-0830">Ubiquinone</keyword>
<dbReference type="GO" id="GO:0008270">
    <property type="term" value="F:zinc ion binding"/>
    <property type="evidence" value="ECO:0007669"/>
    <property type="project" value="UniProtKB-UniRule"/>
</dbReference>
<keyword evidence="4 7" id="KW-0496">Mitochondrion</keyword>
<keyword evidence="7" id="KW-0479">Metal-binding</keyword>
<name>C1BZX2_CALCM</name>
<comment type="pathway">
    <text evidence="7">Cofactor biosynthesis; ubiquinone biosynthesis.</text>
</comment>
<dbReference type="PANTHER" id="PTHR12922">
    <property type="entry name" value="UBIQUINONE BIOSYNTHESIS PROTEIN"/>
    <property type="match status" value="1"/>
</dbReference>
<comment type="function">
    <text evidence="7">Lyase that catalyzes the C1-decarboxylation of 4-hydroxy-3-methoxy-5-(all-trans-polyprenyl)benzoic acid into 2-methoxy-6-(all-trans-polyprenyl)phenol during ubiquinone biosynthesis.</text>
</comment>
<evidence type="ECO:0000256" key="7">
    <source>
        <dbReference type="HAMAP-Rule" id="MF_03111"/>
    </source>
</evidence>
<feature type="binding site" evidence="7">
    <location>
        <position position="131"/>
    </location>
    <ligand>
        <name>Zn(2+)</name>
        <dbReference type="ChEBI" id="CHEBI:29105"/>
    </ligand>
</feature>
<reference evidence="8" key="1">
    <citation type="submission" date="2009-03" db="EMBL/GenBank/DDBJ databases">
        <title>Caligus clemensi ESTs and full-length cDNAs.</title>
        <authorList>
            <person name="Yasuike M."/>
            <person name="von Schalburg K."/>
            <person name="Cooper G."/>
            <person name="Leong J."/>
            <person name="Jones S.R.M."/>
            <person name="Koop B.F."/>
        </authorList>
    </citation>
    <scope>NUCLEOTIDE SEQUENCE</scope>
    <source>
        <tissue evidence="8">Whole</tissue>
    </source>
</reference>
<dbReference type="UniPathway" id="UPA00232"/>
<evidence type="ECO:0000256" key="3">
    <source>
        <dbReference type="ARBA" id="ARBA00022833"/>
    </source>
</evidence>
<proteinExistence type="evidence at transcript level"/>
<feature type="binding site" evidence="7">
    <location>
        <position position="135"/>
    </location>
    <ligand>
        <name>Zn(2+)</name>
        <dbReference type="ChEBI" id="CHEBI:29105"/>
    </ligand>
</feature>
<comment type="cofactor">
    <cofactor evidence="7">
        <name>Zn(2+)</name>
        <dbReference type="ChEBI" id="CHEBI:29105"/>
    </cofactor>
</comment>
<dbReference type="EC" id="4.1.1.130" evidence="7"/>
<dbReference type="PANTHER" id="PTHR12922:SF7">
    <property type="entry name" value="UBIQUINONE BIOSYNTHESIS PROTEIN COQ4 HOMOLOG, MITOCHONDRIAL"/>
    <property type="match status" value="1"/>
</dbReference>
<keyword evidence="6 7" id="KW-0456">Lyase</keyword>
<evidence type="ECO:0000256" key="4">
    <source>
        <dbReference type="ARBA" id="ARBA00023128"/>
    </source>
</evidence>
<dbReference type="AlphaFoldDB" id="C1BZX2"/>
<gene>
    <name evidence="8" type="primary">COQ4</name>
</gene>
<dbReference type="InterPro" id="IPR027540">
    <property type="entry name" value="Coq4_euk"/>
</dbReference>
<accession>C1BZX2</accession>
<comment type="similarity">
    <text evidence="7">Belongs to the COQ4 family.</text>
</comment>